<dbReference type="SUPFAM" id="SSF56634">
    <property type="entry name" value="Heme-dependent catalase-like"/>
    <property type="match status" value="1"/>
</dbReference>
<dbReference type="PANTHER" id="PTHR11465">
    <property type="entry name" value="CATALASE"/>
    <property type="match status" value="1"/>
</dbReference>
<proteinExistence type="predicted"/>
<dbReference type="Pfam" id="PF00199">
    <property type="entry name" value="Catalase"/>
    <property type="match status" value="1"/>
</dbReference>
<sequence length="310" mass="33937">MPLPSDEVLLKTAQELFSQMQTLFGKHPGKRPAHSKGILLEGTFQPTPEAGKLSKATHFNSPSTPILVRFSNSTGIPTIPDNDSNADPRGMGIRFTLPNTSDGKRSHTDIVMHSTPFFPTRTGGEFLEVLHHLIAGTIGDYLPTHPAALAFVQAPKPAPVSYAKEEYFSVSAFKLIAEDGKVTFVRYKVAPALGVEFVDAEALKEKDAEYLQVDIKERITSGPVSLKLLVQVAEEGDVTDDCTVHWPESRKVVELGTIEINKVSDDNAARQKTIIFDPIPRVPGVEPSDDPLLEMRAAIYLLSGRERRAA</sequence>
<dbReference type="GO" id="GO:0004096">
    <property type="term" value="F:catalase activity"/>
    <property type="evidence" value="ECO:0007669"/>
    <property type="project" value="InterPro"/>
</dbReference>
<dbReference type="GO" id="GO:0042542">
    <property type="term" value="P:response to hydrogen peroxide"/>
    <property type="evidence" value="ECO:0007669"/>
    <property type="project" value="TreeGrafter"/>
</dbReference>
<dbReference type="InterPro" id="IPR018028">
    <property type="entry name" value="Catalase"/>
</dbReference>
<keyword evidence="3" id="KW-1185">Reference proteome</keyword>
<dbReference type="Gene3D" id="2.40.180.10">
    <property type="entry name" value="Catalase core domain"/>
    <property type="match status" value="1"/>
</dbReference>
<protein>
    <recommendedName>
        <fullName evidence="1">Catalase core domain-containing protein</fullName>
    </recommendedName>
</protein>
<comment type="caution">
    <text evidence="2">The sequence shown here is derived from an EMBL/GenBank/DDBJ whole genome shotgun (WGS) entry which is preliminary data.</text>
</comment>
<dbReference type="GO" id="GO:0020037">
    <property type="term" value="F:heme binding"/>
    <property type="evidence" value="ECO:0007669"/>
    <property type="project" value="InterPro"/>
</dbReference>
<dbReference type="AlphaFoldDB" id="A0A3D8RWC8"/>
<accession>A0A3D8RWC8</accession>
<organism evidence="2 3">
    <name type="scientific">Coleophoma crateriformis</name>
    <dbReference type="NCBI Taxonomy" id="565419"/>
    <lineage>
        <taxon>Eukaryota</taxon>
        <taxon>Fungi</taxon>
        <taxon>Dikarya</taxon>
        <taxon>Ascomycota</taxon>
        <taxon>Pezizomycotina</taxon>
        <taxon>Leotiomycetes</taxon>
        <taxon>Helotiales</taxon>
        <taxon>Dermateaceae</taxon>
        <taxon>Coleophoma</taxon>
    </lineage>
</organism>
<dbReference type="InterPro" id="IPR024168">
    <property type="entry name" value="Catalase_SrpA-type_pred"/>
</dbReference>
<dbReference type="Gene3D" id="1.20.1280.120">
    <property type="match status" value="1"/>
</dbReference>
<dbReference type="GO" id="GO:0005739">
    <property type="term" value="C:mitochondrion"/>
    <property type="evidence" value="ECO:0007669"/>
    <property type="project" value="TreeGrafter"/>
</dbReference>
<dbReference type="SMART" id="SM01060">
    <property type="entry name" value="Catalase"/>
    <property type="match status" value="1"/>
</dbReference>
<feature type="domain" description="Catalase core" evidence="1">
    <location>
        <begin position="1"/>
        <end position="309"/>
    </location>
</feature>
<evidence type="ECO:0000259" key="1">
    <source>
        <dbReference type="SMART" id="SM01060"/>
    </source>
</evidence>
<gene>
    <name evidence="2" type="ORF">BP5796_06138</name>
</gene>
<name>A0A3D8RWC8_9HELO</name>
<evidence type="ECO:0000313" key="2">
    <source>
        <dbReference type="EMBL" id="RDW78286.1"/>
    </source>
</evidence>
<dbReference type="EMBL" id="PDLN01000008">
    <property type="protein sequence ID" value="RDW78286.1"/>
    <property type="molecule type" value="Genomic_DNA"/>
</dbReference>
<dbReference type="InterPro" id="IPR011614">
    <property type="entry name" value="Catalase_core"/>
</dbReference>
<dbReference type="GO" id="GO:0005777">
    <property type="term" value="C:peroxisome"/>
    <property type="evidence" value="ECO:0007669"/>
    <property type="project" value="TreeGrafter"/>
</dbReference>
<dbReference type="OrthoDB" id="2379805at2759"/>
<dbReference type="GO" id="GO:0042744">
    <property type="term" value="P:hydrogen peroxide catabolic process"/>
    <property type="evidence" value="ECO:0007669"/>
    <property type="project" value="TreeGrafter"/>
</dbReference>
<dbReference type="PROSITE" id="PS51402">
    <property type="entry name" value="CATALASE_3"/>
    <property type="match status" value="1"/>
</dbReference>
<dbReference type="PANTHER" id="PTHR11465:SF62">
    <property type="entry name" value="CATALASE T"/>
    <property type="match status" value="1"/>
</dbReference>
<dbReference type="CDD" id="cd08153">
    <property type="entry name" value="srpA_like"/>
    <property type="match status" value="1"/>
</dbReference>
<dbReference type="InterPro" id="IPR020835">
    <property type="entry name" value="Catalase_sf"/>
</dbReference>
<dbReference type="PRINTS" id="PR00067">
    <property type="entry name" value="CATALASE"/>
</dbReference>
<dbReference type="Proteomes" id="UP000256328">
    <property type="component" value="Unassembled WGS sequence"/>
</dbReference>
<evidence type="ECO:0000313" key="3">
    <source>
        <dbReference type="Proteomes" id="UP000256328"/>
    </source>
</evidence>
<reference evidence="2 3" key="1">
    <citation type="journal article" date="2018" name="IMA Fungus">
        <title>IMA Genome-F 9: Draft genome sequence of Annulohypoxylon stygium, Aspergillus mulundensis, Berkeleyomyces basicola (syn. Thielaviopsis basicola), Ceratocystis smalleyi, two Cercospora beticola strains, Coleophoma cylindrospora, Fusarium fracticaudum, Phialophora cf. hyalina, and Morchella septimelata.</title>
        <authorList>
            <person name="Wingfield B.D."/>
            <person name="Bills G.F."/>
            <person name="Dong Y."/>
            <person name="Huang W."/>
            <person name="Nel W.J."/>
            <person name="Swalarsk-Parry B.S."/>
            <person name="Vaghefi N."/>
            <person name="Wilken P.M."/>
            <person name="An Z."/>
            <person name="de Beer Z.W."/>
            <person name="De Vos L."/>
            <person name="Chen L."/>
            <person name="Duong T.A."/>
            <person name="Gao Y."/>
            <person name="Hammerbacher A."/>
            <person name="Kikkert J.R."/>
            <person name="Li Y."/>
            <person name="Li H."/>
            <person name="Li K."/>
            <person name="Li Q."/>
            <person name="Liu X."/>
            <person name="Ma X."/>
            <person name="Naidoo K."/>
            <person name="Pethybridge S.J."/>
            <person name="Sun J."/>
            <person name="Steenkamp E.T."/>
            <person name="van der Nest M.A."/>
            <person name="van Wyk S."/>
            <person name="Wingfield M.J."/>
            <person name="Xiong C."/>
            <person name="Yue Q."/>
            <person name="Zhang X."/>
        </authorList>
    </citation>
    <scope>NUCLEOTIDE SEQUENCE [LARGE SCALE GENOMIC DNA]</scope>
    <source>
        <strain evidence="2 3">BP5796</strain>
    </source>
</reference>
<dbReference type="PIRSF" id="PIRSF000296">
    <property type="entry name" value="SrpA"/>
    <property type="match status" value="1"/>
</dbReference>